<comment type="caution">
    <text evidence="5">The sequence shown here is derived from an EMBL/GenBank/DDBJ whole genome shotgun (WGS) entry which is preliminary data.</text>
</comment>
<proteinExistence type="predicted"/>
<dbReference type="SUPFAM" id="SSF53244">
    <property type="entry name" value="MurD-like peptide ligases, peptide-binding domain"/>
    <property type="match status" value="1"/>
</dbReference>
<dbReference type="PANTHER" id="PTHR43024:SF1">
    <property type="entry name" value="UDP-N-ACETYLMURAMOYL-TRIPEPTIDE--D-ALANYL-D-ALANINE LIGASE"/>
    <property type="match status" value="1"/>
</dbReference>
<evidence type="ECO:0000256" key="1">
    <source>
        <dbReference type="ARBA" id="ARBA00022598"/>
    </source>
</evidence>
<evidence type="ECO:0000313" key="5">
    <source>
        <dbReference type="EMBL" id="TKA98470.1"/>
    </source>
</evidence>
<dbReference type="GO" id="GO:0005524">
    <property type="term" value="F:ATP binding"/>
    <property type="evidence" value="ECO:0007669"/>
    <property type="project" value="UniProtKB-KW"/>
</dbReference>
<sequence length="419" mass="45421">MGFIKRDHPMRAGLRRLRSRSRNAAAMLRRGMTRHALVVGVTGTAGKSTVTRLVGQILRQRGPTYVASGVNTRDGVKRRYLKHPRGARFWVQEISGHQPGEVAASARFVVPDIAIVTCVQAEHFRAFESLEALADGKADLVRALRPDGIAVLNADDPRVAAMAALAPGRVVTFGIGAGDVRVVNVEGCLPGSVTVTIDLRGDVFSIRTRFAGPRWALHFAAAVAAGDAAGASRTEIVAALETAEPDLYKDSIHRFEDGTLVVLDCFKASFWTVTSSVETLTAINAPRRTFVMGTLSDFRGTPKVRYAEAARTALGSADRVFVYGRNAYRLKGLLAQHGDHLELFETFSALDQRLADSRLPGEAIYVKASGADHLERLMHHRREPVACFADACGVSLRSCNSCKRLYGRDLSEAAADALR</sequence>
<dbReference type="EMBL" id="SWAU01000002">
    <property type="protein sequence ID" value="TKA98470.1"/>
    <property type="molecule type" value="Genomic_DNA"/>
</dbReference>
<dbReference type="PANTHER" id="PTHR43024">
    <property type="entry name" value="UDP-N-ACETYLMURAMOYL-TRIPEPTIDE--D-ALANYL-D-ALANINE LIGASE"/>
    <property type="match status" value="1"/>
</dbReference>
<protein>
    <recommendedName>
        <fullName evidence="4">Mur ligase central domain-containing protein</fullName>
    </recommendedName>
</protein>
<dbReference type="SUPFAM" id="SSF53623">
    <property type="entry name" value="MurD-like peptide ligases, catalytic domain"/>
    <property type="match status" value="1"/>
</dbReference>
<dbReference type="InterPro" id="IPR036565">
    <property type="entry name" value="Mur-like_cat_sf"/>
</dbReference>
<dbReference type="InterPro" id="IPR013221">
    <property type="entry name" value="Mur_ligase_cen"/>
</dbReference>
<dbReference type="Gene3D" id="3.90.190.20">
    <property type="entry name" value="Mur ligase, C-terminal domain"/>
    <property type="match status" value="1"/>
</dbReference>
<keyword evidence="2" id="KW-0547">Nucleotide-binding</keyword>
<organism evidence="5 6">
    <name type="scientific">Cereibacter changlensis</name>
    <dbReference type="NCBI Taxonomy" id="402884"/>
    <lineage>
        <taxon>Bacteria</taxon>
        <taxon>Pseudomonadati</taxon>
        <taxon>Pseudomonadota</taxon>
        <taxon>Alphaproteobacteria</taxon>
        <taxon>Rhodobacterales</taxon>
        <taxon>Paracoccaceae</taxon>
        <taxon>Cereibacter</taxon>
    </lineage>
</organism>
<evidence type="ECO:0000256" key="3">
    <source>
        <dbReference type="ARBA" id="ARBA00022840"/>
    </source>
</evidence>
<dbReference type="AlphaFoldDB" id="A0A4U0YZU8"/>
<dbReference type="InterPro" id="IPR051046">
    <property type="entry name" value="MurCDEF_CellWall_CoF430Synth"/>
</dbReference>
<dbReference type="InterPro" id="IPR036615">
    <property type="entry name" value="Mur_ligase_C_dom_sf"/>
</dbReference>
<evidence type="ECO:0000259" key="4">
    <source>
        <dbReference type="Pfam" id="PF08245"/>
    </source>
</evidence>
<feature type="domain" description="Mur ligase central" evidence="4">
    <location>
        <begin position="41"/>
        <end position="225"/>
    </location>
</feature>
<reference evidence="5 6" key="1">
    <citation type="submission" date="2019-04" db="EMBL/GenBank/DDBJ databases">
        <title>Crypto-aerobic microbial life in anoxic (sulfidic) marine sediments.</title>
        <authorList>
            <person name="Bhattacharya S."/>
            <person name="Roy C."/>
            <person name="Mondal N."/>
            <person name="Sarkar J."/>
            <person name="Mandal S."/>
            <person name="Rameez M.J."/>
            <person name="Ghosh W."/>
        </authorList>
    </citation>
    <scope>NUCLEOTIDE SEQUENCE [LARGE SCALE GENOMIC DNA]</scope>
    <source>
        <strain evidence="5 6">SBBC</strain>
    </source>
</reference>
<dbReference type="GO" id="GO:0016881">
    <property type="term" value="F:acid-amino acid ligase activity"/>
    <property type="evidence" value="ECO:0007669"/>
    <property type="project" value="InterPro"/>
</dbReference>
<dbReference type="Pfam" id="PF08245">
    <property type="entry name" value="Mur_ligase_M"/>
    <property type="match status" value="1"/>
</dbReference>
<gene>
    <name evidence="5" type="ORF">FAZ78_00725</name>
</gene>
<name>A0A4U0YZU8_9RHOB</name>
<keyword evidence="3" id="KW-0067">ATP-binding</keyword>
<keyword evidence="1" id="KW-0436">Ligase</keyword>
<dbReference type="Gene3D" id="3.40.1190.10">
    <property type="entry name" value="Mur-like, catalytic domain"/>
    <property type="match status" value="1"/>
</dbReference>
<evidence type="ECO:0000256" key="2">
    <source>
        <dbReference type="ARBA" id="ARBA00022741"/>
    </source>
</evidence>
<accession>A0A4U0YZU8</accession>
<dbReference type="Proteomes" id="UP000306340">
    <property type="component" value="Unassembled WGS sequence"/>
</dbReference>
<evidence type="ECO:0000313" key="6">
    <source>
        <dbReference type="Proteomes" id="UP000306340"/>
    </source>
</evidence>